<dbReference type="PANTHER" id="PTHR30471:SF3">
    <property type="entry name" value="UPF0758 PROTEIN YEES-RELATED"/>
    <property type="match status" value="1"/>
</dbReference>
<keyword evidence="5" id="KW-0862">Zinc</keyword>
<protein>
    <submittedName>
        <fullName evidence="8">JAB domain-containing protein</fullName>
    </submittedName>
</protein>
<name>A0A9D1LAR2_9FIRM</name>
<dbReference type="Proteomes" id="UP000824072">
    <property type="component" value="Unassembled WGS sequence"/>
</dbReference>
<dbReference type="Gene3D" id="3.40.140.10">
    <property type="entry name" value="Cytidine Deaminase, domain 2"/>
    <property type="match status" value="1"/>
</dbReference>
<reference evidence="8" key="2">
    <citation type="journal article" date="2021" name="PeerJ">
        <title>Extensive microbial diversity within the chicken gut microbiome revealed by metagenomics and culture.</title>
        <authorList>
            <person name="Gilroy R."/>
            <person name="Ravi A."/>
            <person name="Getino M."/>
            <person name="Pursley I."/>
            <person name="Horton D.L."/>
            <person name="Alikhan N.F."/>
            <person name="Baker D."/>
            <person name="Gharbi K."/>
            <person name="Hall N."/>
            <person name="Watson M."/>
            <person name="Adriaenssens E.M."/>
            <person name="Foster-Nyarko E."/>
            <person name="Jarju S."/>
            <person name="Secka A."/>
            <person name="Antonio M."/>
            <person name="Oren A."/>
            <person name="Chaudhuri R.R."/>
            <person name="La Ragione R."/>
            <person name="Hildebrand F."/>
            <person name="Pallen M.J."/>
        </authorList>
    </citation>
    <scope>NUCLEOTIDE SEQUENCE</scope>
    <source>
        <strain evidence="8">ChiHcec3-11533</strain>
    </source>
</reference>
<evidence type="ECO:0000256" key="1">
    <source>
        <dbReference type="ARBA" id="ARBA00010243"/>
    </source>
</evidence>
<evidence type="ECO:0000313" key="8">
    <source>
        <dbReference type="EMBL" id="HIU33658.1"/>
    </source>
</evidence>
<evidence type="ECO:0000259" key="7">
    <source>
        <dbReference type="PROSITE" id="PS50249"/>
    </source>
</evidence>
<reference evidence="8" key="1">
    <citation type="submission" date="2020-10" db="EMBL/GenBank/DDBJ databases">
        <authorList>
            <person name="Gilroy R."/>
        </authorList>
    </citation>
    <scope>NUCLEOTIDE SEQUENCE</scope>
    <source>
        <strain evidence="8">ChiHcec3-11533</strain>
    </source>
</reference>
<comment type="caution">
    <text evidence="8">The sequence shown here is derived from an EMBL/GenBank/DDBJ whole genome shotgun (WGS) entry which is preliminary data.</text>
</comment>
<comment type="similarity">
    <text evidence="1">Belongs to the UPF0758 family.</text>
</comment>
<proteinExistence type="inferred from homology"/>
<evidence type="ECO:0000313" key="9">
    <source>
        <dbReference type="Proteomes" id="UP000824072"/>
    </source>
</evidence>
<dbReference type="SUPFAM" id="SSF102712">
    <property type="entry name" value="JAB1/MPN domain"/>
    <property type="match status" value="1"/>
</dbReference>
<dbReference type="GO" id="GO:0008237">
    <property type="term" value="F:metallopeptidase activity"/>
    <property type="evidence" value="ECO:0007669"/>
    <property type="project" value="UniProtKB-KW"/>
</dbReference>
<dbReference type="GO" id="GO:0006508">
    <property type="term" value="P:proteolysis"/>
    <property type="evidence" value="ECO:0007669"/>
    <property type="project" value="UniProtKB-KW"/>
</dbReference>
<sequence length="219" mass="24661">METLHPGQGERLARLLRDRFLTPAAVFEADSDVLEQLGLSARDALFLRLVPALARYTGRESFGKSPRLDTAERAGAFLETRFIGKRLEQFYLLCLDSNLRLIQSILLERGTTDRAPFYPRHVLREAVRTHAAYLIVSHNHPNNSIVPSNVDVSCTVELLDALAPLSVALIDHLIVADKTIVSLRALGKPAPMYWNHPPHRCAASDRWLAGIADWHWEIR</sequence>
<keyword evidence="6" id="KW-0482">Metalloprotease</keyword>
<evidence type="ECO:0000256" key="3">
    <source>
        <dbReference type="ARBA" id="ARBA00022723"/>
    </source>
</evidence>
<organism evidence="8 9">
    <name type="scientific">Candidatus Pullichristensenella excrementigallinarum</name>
    <dbReference type="NCBI Taxonomy" id="2840907"/>
    <lineage>
        <taxon>Bacteria</taxon>
        <taxon>Bacillati</taxon>
        <taxon>Bacillota</taxon>
        <taxon>Clostridia</taxon>
        <taxon>Candidatus Pullichristensenella</taxon>
    </lineage>
</organism>
<dbReference type="EMBL" id="DVMU01000084">
    <property type="protein sequence ID" value="HIU33658.1"/>
    <property type="molecule type" value="Genomic_DNA"/>
</dbReference>
<accession>A0A9D1LAR2</accession>
<evidence type="ECO:0000256" key="6">
    <source>
        <dbReference type="ARBA" id="ARBA00023049"/>
    </source>
</evidence>
<keyword evidence="2" id="KW-0645">Protease</keyword>
<gene>
    <name evidence="8" type="ORF">IAB02_03760</name>
</gene>
<feature type="domain" description="MPN" evidence="7">
    <location>
        <begin position="67"/>
        <end position="189"/>
    </location>
</feature>
<dbReference type="Pfam" id="PF04002">
    <property type="entry name" value="RadC"/>
    <property type="match status" value="1"/>
</dbReference>
<keyword evidence="3" id="KW-0479">Metal-binding</keyword>
<evidence type="ECO:0000256" key="5">
    <source>
        <dbReference type="ARBA" id="ARBA00022833"/>
    </source>
</evidence>
<dbReference type="InterPro" id="IPR037518">
    <property type="entry name" value="MPN"/>
</dbReference>
<dbReference type="PANTHER" id="PTHR30471">
    <property type="entry name" value="DNA REPAIR PROTEIN RADC"/>
    <property type="match status" value="1"/>
</dbReference>
<dbReference type="PROSITE" id="PS50249">
    <property type="entry name" value="MPN"/>
    <property type="match status" value="1"/>
</dbReference>
<dbReference type="AlphaFoldDB" id="A0A9D1LAR2"/>
<dbReference type="GO" id="GO:0046872">
    <property type="term" value="F:metal ion binding"/>
    <property type="evidence" value="ECO:0007669"/>
    <property type="project" value="UniProtKB-KW"/>
</dbReference>
<dbReference type="InterPro" id="IPR025657">
    <property type="entry name" value="RadC_JAB"/>
</dbReference>
<dbReference type="InterPro" id="IPR001405">
    <property type="entry name" value="UPF0758"/>
</dbReference>
<evidence type="ECO:0000256" key="4">
    <source>
        <dbReference type="ARBA" id="ARBA00022801"/>
    </source>
</evidence>
<evidence type="ECO:0000256" key="2">
    <source>
        <dbReference type="ARBA" id="ARBA00022670"/>
    </source>
</evidence>
<keyword evidence="4" id="KW-0378">Hydrolase</keyword>